<proteinExistence type="inferred from homology"/>
<dbReference type="PANTHER" id="PTHR48020:SF12">
    <property type="entry name" value="PROTON MYO-INOSITOL COTRANSPORTER"/>
    <property type="match status" value="1"/>
</dbReference>
<keyword evidence="11" id="KW-1185">Reference proteome</keyword>
<dbReference type="InterPro" id="IPR003663">
    <property type="entry name" value="Sugar/inositol_transpt"/>
</dbReference>
<dbReference type="PANTHER" id="PTHR48020">
    <property type="entry name" value="PROTON MYO-INOSITOL COTRANSPORTER"/>
    <property type="match status" value="1"/>
</dbReference>
<dbReference type="GO" id="GO:0005886">
    <property type="term" value="C:plasma membrane"/>
    <property type="evidence" value="ECO:0007669"/>
    <property type="project" value="UniProtKB-SubCell"/>
</dbReference>
<dbReference type="RefSeq" id="WP_120781707.1">
    <property type="nucleotide sequence ID" value="NZ_JBHLUP010000002.1"/>
</dbReference>
<reference evidence="10 11" key="1">
    <citation type="journal article" date="2015" name="Int. J. Syst. Evol. Microbiol.">
        <title>Micromonospora costi sp. nov., isolated from a leaf of Costus speciosus.</title>
        <authorList>
            <person name="Thawai C."/>
        </authorList>
    </citation>
    <scope>NUCLEOTIDE SEQUENCE [LARGE SCALE GENOMIC DNA]</scope>
    <source>
        <strain evidence="10 11">CS1-12</strain>
    </source>
</reference>
<evidence type="ECO:0000256" key="5">
    <source>
        <dbReference type="ARBA" id="ARBA00022989"/>
    </source>
</evidence>
<feature type="transmembrane region" description="Helical" evidence="8">
    <location>
        <begin position="340"/>
        <end position="364"/>
    </location>
</feature>
<dbReference type="SUPFAM" id="SSF103473">
    <property type="entry name" value="MFS general substrate transporter"/>
    <property type="match status" value="1"/>
</dbReference>
<feature type="transmembrane region" description="Helical" evidence="8">
    <location>
        <begin position="12"/>
        <end position="38"/>
    </location>
</feature>
<dbReference type="InterPro" id="IPR020846">
    <property type="entry name" value="MFS_dom"/>
</dbReference>
<feature type="transmembrane region" description="Helical" evidence="8">
    <location>
        <begin position="50"/>
        <end position="68"/>
    </location>
</feature>
<evidence type="ECO:0000256" key="8">
    <source>
        <dbReference type="SAM" id="Phobius"/>
    </source>
</evidence>
<dbReference type="Gene3D" id="1.20.1250.20">
    <property type="entry name" value="MFS general substrate transporter like domains"/>
    <property type="match status" value="2"/>
</dbReference>
<evidence type="ECO:0000256" key="7">
    <source>
        <dbReference type="SAM" id="MobiDB-lite"/>
    </source>
</evidence>
<feature type="transmembrane region" description="Helical" evidence="8">
    <location>
        <begin position="108"/>
        <end position="126"/>
    </location>
</feature>
<feature type="region of interest" description="Disordered" evidence="7">
    <location>
        <begin position="446"/>
        <end position="478"/>
    </location>
</feature>
<evidence type="ECO:0000313" key="10">
    <source>
        <dbReference type="EMBL" id="RKN52800.1"/>
    </source>
</evidence>
<accession>A0A3A9ZXA3</accession>
<evidence type="ECO:0000256" key="2">
    <source>
        <dbReference type="ARBA" id="ARBA00010992"/>
    </source>
</evidence>
<evidence type="ECO:0000259" key="9">
    <source>
        <dbReference type="PROSITE" id="PS50850"/>
    </source>
</evidence>
<name>A0A3A9ZXA3_9ACTN</name>
<dbReference type="AlphaFoldDB" id="A0A3A9ZXA3"/>
<dbReference type="PROSITE" id="PS00216">
    <property type="entry name" value="SUGAR_TRANSPORT_1"/>
    <property type="match status" value="2"/>
</dbReference>
<comment type="caution">
    <text evidence="10">The sequence shown here is derived from an EMBL/GenBank/DDBJ whole genome shotgun (WGS) entry which is preliminary data.</text>
</comment>
<feature type="transmembrane region" description="Helical" evidence="8">
    <location>
        <begin position="80"/>
        <end position="102"/>
    </location>
</feature>
<protein>
    <submittedName>
        <fullName evidence="10">MFS transporter</fullName>
    </submittedName>
</protein>
<dbReference type="Proteomes" id="UP000279968">
    <property type="component" value="Unassembled WGS sequence"/>
</dbReference>
<feature type="transmembrane region" description="Helical" evidence="8">
    <location>
        <begin position="402"/>
        <end position="423"/>
    </location>
</feature>
<dbReference type="PRINTS" id="PR00171">
    <property type="entry name" value="SUGRTRNSPORT"/>
</dbReference>
<evidence type="ECO:0000256" key="1">
    <source>
        <dbReference type="ARBA" id="ARBA00004651"/>
    </source>
</evidence>
<keyword evidence="3" id="KW-0813">Transport</keyword>
<dbReference type="PROSITE" id="PS00217">
    <property type="entry name" value="SUGAR_TRANSPORT_2"/>
    <property type="match status" value="1"/>
</dbReference>
<keyword evidence="6 8" id="KW-0472">Membrane</keyword>
<evidence type="ECO:0000256" key="6">
    <source>
        <dbReference type="ARBA" id="ARBA00023136"/>
    </source>
</evidence>
<dbReference type="Pfam" id="PF00083">
    <property type="entry name" value="Sugar_tr"/>
    <property type="match status" value="1"/>
</dbReference>
<feature type="transmembrane region" description="Helical" evidence="8">
    <location>
        <begin position="245"/>
        <end position="267"/>
    </location>
</feature>
<feature type="domain" description="Major facilitator superfamily (MFS) profile" evidence="9">
    <location>
        <begin position="13"/>
        <end position="430"/>
    </location>
</feature>
<dbReference type="EMBL" id="RBAN01000004">
    <property type="protein sequence ID" value="RKN52800.1"/>
    <property type="molecule type" value="Genomic_DNA"/>
</dbReference>
<keyword evidence="5 8" id="KW-1133">Transmembrane helix</keyword>
<keyword evidence="4 8" id="KW-0812">Transmembrane</keyword>
<comment type="subcellular location">
    <subcellularLocation>
        <location evidence="1">Cell membrane</location>
        <topology evidence="1">Multi-pass membrane protein</topology>
    </subcellularLocation>
</comment>
<dbReference type="PROSITE" id="PS50850">
    <property type="entry name" value="MFS"/>
    <property type="match status" value="1"/>
</dbReference>
<evidence type="ECO:0000256" key="4">
    <source>
        <dbReference type="ARBA" id="ARBA00022692"/>
    </source>
</evidence>
<feature type="transmembrane region" description="Helical" evidence="8">
    <location>
        <begin position="279"/>
        <end position="300"/>
    </location>
</feature>
<dbReference type="InterPro" id="IPR005829">
    <property type="entry name" value="Sugar_transporter_CS"/>
</dbReference>
<dbReference type="OrthoDB" id="4008739at2"/>
<dbReference type="InterPro" id="IPR050814">
    <property type="entry name" value="Myo-inositol_Transporter"/>
</dbReference>
<dbReference type="InterPro" id="IPR036259">
    <property type="entry name" value="MFS_trans_sf"/>
</dbReference>
<gene>
    <name evidence="10" type="ORF">D7193_23500</name>
</gene>
<feature type="transmembrane region" description="Helical" evidence="8">
    <location>
        <begin position="312"/>
        <end position="334"/>
    </location>
</feature>
<sequence length="478" mass="49358">MVATDERARDRRLALVVVALGATYGYDGAVMAGAQLFVTDRLGLSTTEQGTLHASTIVGLILGTLVAARLADAYGRRRTLVAAAAGFTLVATLSPVVAHLVWLDSTRLLLGVGMGVILVVTPIFIAESASAAARGRIGVLYQVATVAGVVSAFLVAYGLAESRNWRLMLWGSAVLAAVVVAVLASVPETPRWRPAGATRRAPAPAPVGAGAPIDAGAPVGAGAPIDAGAPVGVLRELFGARYRSVTLFVVALGFFAQITGVSAVGSFSPRIVQRMGYEGYFAILVVPALIQVAGLLAALASSFTVDRLGRRATLLVGTGIMAVGHALLVVTFAAGGTPVVGLVGLLCFSVGFNSGFGALIWVYAAEGYDDRLRTAGTTMMLLPNLLANFLLAQFFLTVLTALGGTATFTLLAGVTVLAWIFVLRSAPETRGRSLDAIHAYWQGGRRWPEQAGEPQPGRAGEPQPEPVVLAQPSGPPGP</sequence>
<dbReference type="GO" id="GO:0022857">
    <property type="term" value="F:transmembrane transporter activity"/>
    <property type="evidence" value="ECO:0007669"/>
    <property type="project" value="InterPro"/>
</dbReference>
<evidence type="ECO:0000256" key="3">
    <source>
        <dbReference type="ARBA" id="ARBA00022448"/>
    </source>
</evidence>
<feature type="transmembrane region" description="Helical" evidence="8">
    <location>
        <begin position="376"/>
        <end position="396"/>
    </location>
</feature>
<dbReference type="InterPro" id="IPR005828">
    <property type="entry name" value="MFS_sugar_transport-like"/>
</dbReference>
<organism evidence="10 11">
    <name type="scientific">Micromonospora costi</name>
    <dbReference type="NCBI Taxonomy" id="1530042"/>
    <lineage>
        <taxon>Bacteria</taxon>
        <taxon>Bacillati</taxon>
        <taxon>Actinomycetota</taxon>
        <taxon>Actinomycetes</taxon>
        <taxon>Micromonosporales</taxon>
        <taxon>Micromonosporaceae</taxon>
        <taxon>Micromonospora</taxon>
    </lineage>
</organism>
<feature type="transmembrane region" description="Helical" evidence="8">
    <location>
        <begin position="165"/>
        <end position="186"/>
    </location>
</feature>
<evidence type="ECO:0000313" key="11">
    <source>
        <dbReference type="Proteomes" id="UP000279968"/>
    </source>
</evidence>
<comment type="similarity">
    <text evidence="2">Belongs to the major facilitator superfamily. Sugar transporter (TC 2.A.1.1) family.</text>
</comment>
<feature type="transmembrane region" description="Helical" evidence="8">
    <location>
        <begin position="138"/>
        <end position="159"/>
    </location>
</feature>